<keyword evidence="2" id="KW-1185">Reference proteome</keyword>
<reference evidence="1" key="1">
    <citation type="submission" date="2021-03" db="EMBL/GenBank/DDBJ databases">
        <title>Evolutionary priming and transition to the ectomycorrhizal habit in an iconic lineage of mushroom-forming fungi: is preadaptation a requirement?</title>
        <authorList>
            <consortium name="DOE Joint Genome Institute"/>
            <person name="Looney B.P."/>
            <person name="Miyauchi S."/>
            <person name="Morin E."/>
            <person name="Drula E."/>
            <person name="Courty P.E."/>
            <person name="Chicoki N."/>
            <person name="Fauchery L."/>
            <person name="Kohler A."/>
            <person name="Kuo A."/>
            <person name="LaButti K."/>
            <person name="Pangilinan J."/>
            <person name="Lipzen A."/>
            <person name="Riley R."/>
            <person name="Andreopoulos W."/>
            <person name="He G."/>
            <person name="Johnson J."/>
            <person name="Barry K.W."/>
            <person name="Grigoriev I.V."/>
            <person name="Nagy L."/>
            <person name="Hibbett D."/>
            <person name="Henrissat B."/>
            <person name="Matheny P.B."/>
            <person name="Labbe J."/>
            <person name="Martin A.F."/>
        </authorList>
    </citation>
    <scope>NUCLEOTIDE SEQUENCE</scope>
    <source>
        <strain evidence="1">BPL698</strain>
    </source>
</reference>
<name>A0ACC0UD70_9AGAM</name>
<proteinExistence type="predicted"/>
<sequence>MPSPAMPAVMSVTYVARLSASSVTSNRQLHHQHQQELKHSIAELEATAAAKAEIKKLEKDMDEFKNNKEGKTDKLKVLPPLWNAMRSLDGFSSQANVQKQKAALQNQAVKVKTQQKEMQTAALDLEQIEADIAVEKTRKESLADKVAKSEHITTTTDSNMMTGGARRGGAPSARRACDTDAVRHRVARTGRGNQGQEANSCHAEVAINKFEHDLKAFTKEQAGHVTARRISKSSTSGSWSRAICLARRDHSTSTSTVTSNSASTAIYTTTNTSISPAAHSWHQLCQRPSVQHQPPLPSLPVVPEDTLDTQGVEREGRDTAEYGTWDHENNEGVSRQADEIAGERIILIQVAWHTRSGIRHRWHGRIMRREKGKAMTRRARDSKASGNPPLNLQGIEILTVPGRIRLEAVRARDVVGAVAIGGPPSCREVGGVGSAGVNEAGNAACVQMHSNMVLWSSVVQEEQIVAVDVLARCGLSWLRRRGQHGCRWGSGCCGGMIRGRRRGGCSFCGGRGQCIGGRGENGGGLRARLACCSCRCVSATVSWSSPTEVAMSKVNEMGIIALTVSTGIYLSARAVLDAVNRSMMTLQHLAVDPVDTHPFVTGALGDEAILENWVDRRGRRSMAILTL</sequence>
<comment type="caution">
    <text evidence="1">The sequence shown here is derived from an EMBL/GenBank/DDBJ whole genome shotgun (WGS) entry which is preliminary data.</text>
</comment>
<evidence type="ECO:0000313" key="2">
    <source>
        <dbReference type="Proteomes" id="UP001207468"/>
    </source>
</evidence>
<protein>
    <submittedName>
        <fullName evidence="1">Uncharacterized protein</fullName>
    </submittedName>
</protein>
<organism evidence="1 2">
    <name type="scientific">Russula earlei</name>
    <dbReference type="NCBI Taxonomy" id="71964"/>
    <lineage>
        <taxon>Eukaryota</taxon>
        <taxon>Fungi</taxon>
        <taxon>Dikarya</taxon>
        <taxon>Basidiomycota</taxon>
        <taxon>Agaricomycotina</taxon>
        <taxon>Agaricomycetes</taxon>
        <taxon>Russulales</taxon>
        <taxon>Russulaceae</taxon>
        <taxon>Russula</taxon>
    </lineage>
</organism>
<accession>A0ACC0UD70</accession>
<evidence type="ECO:0000313" key="1">
    <source>
        <dbReference type="EMBL" id="KAI9509578.1"/>
    </source>
</evidence>
<gene>
    <name evidence="1" type="ORF">F5148DRAFT_1367070</name>
</gene>
<dbReference type="Proteomes" id="UP001207468">
    <property type="component" value="Unassembled WGS sequence"/>
</dbReference>
<dbReference type="EMBL" id="JAGFNK010000060">
    <property type="protein sequence ID" value="KAI9509578.1"/>
    <property type="molecule type" value="Genomic_DNA"/>
</dbReference>